<keyword evidence="1" id="KW-0472">Membrane</keyword>
<dbReference type="Proteomes" id="UP000266673">
    <property type="component" value="Unassembled WGS sequence"/>
</dbReference>
<comment type="caution">
    <text evidence="2">The sequence shown here is derived from an EMBL/GenBank/DDBJ whole genome shotgun (WGS) entry which is preliminary data.</text>
</comment>
<keyword evidence="3" id="KW-1185">Reference proteome</keyword>
<feature type="transmembrane region" description="Helical" evidence="1">
    <location>
        <begin position="19"/>
        <end position="40"/>
    </location>
</feature>
<protein>
    <submittedName>
        <fullName evidence="2">Uncharacterized protein</fullName>
    </submittedName>
</protein>
<gene>
    <name evidence="2" type="ORF">C2G38_1509812</name>
</gene>
<name>A0A397V6B1_9GLOM</name>
<evidence type="ECO:0000313" key="3">
    <source>
        <dbReference type="Proteomes" id="UP000266673"/>
    </source>
</evidence>
<dbReference type="EMBL" id="QKWP01000675">
    <property type="protein sequence ID" value="RIB16449.1"/>
    <property type="molecule type" value="Genomic_DNA"/>
</dbReference>
<organism evidence="2 3">
    <name type="scientific">Gigaspora rosea</name>
    <dbReference type="NCBI Taxonomy" id="44941"/>
    <lineage>
        <taxon>Eukaryota</taxon>
        <taxon>Fungi</taxon>
        <taxon>Fungi incertae sedis</taxon>
        <taxon>Mucoromycota</taxon>
        <taxon>Glomeromycotina</taxon>
        <taxon>Glomeromycetes</taxon>
        <taxon>Diversisporales</taxon>
        <taxon>Gigasporaceae</taxon>
        <taxon>Gigaspora</taxon>
    </lineage>
</organism>
<evidence type="ECO:0000256" key="1">
    <source>
        <dbReference type="SAM" id="Phobius"/>
    </source>
</evidence>
<keyword evidence="1" id="KW-1133">Transmembrane helix</keyword>
<dbReference type="AlphaFoldDB" id="A0A397V6B1"/>
<sequence>MCIKYNGIVFFSFLSRLKYYPLTATILVITMLHFIFMLIFSQSKKKKNKNV</sequence>
<keyword evidence="1" id="KW-0812">Transmembrane</keyword>
<evidence type="ECO:0000313" key="2">
    <source>
        <dbReference type="EMBL" id="RIB16449.1"/>
    </source>
</evidence>
<accession>A0A397V6B1</accession>
<reference evidence="2 3" key="1">
    <citation type="submission" date="2018-06" db="EMBL/GenBank/DDBJ databases">
        <title>Comparative genomics reveals the genomic features of Rhizophagus irregularis, R. cerebriforme, R. diaphanum and Gigaspora rosea, and their symbiotic lifestyle signature.</title>
        <authorList>
            <person name="Morin E."/>
            <person name="San Clemente H."/>
            <person name="Chen E.C.H."/>
            <person name="De La Providencia I."/>
            <person name="Hainaut M."/>
            <person name="Kuo A."/>
            <person name="Kohler A."/>
            <person name="Murat C."/>
            <person name="Tang N."/>
            <person name="Roy S."/>
            <person name="Loubradou J."/>
            <person name="Henrissat B."/>
            <person name="Grigoriev I.V."/>
            <person name="Corradi N."/>
            <person name="Roux C."/>
            <person name="Martin F.M."/>
        </authorList>
    </citation>
    <scope>NUCLEOTIDE SEQUENCE [LARGE SCALE GENOMIC DNA]</scope>
    <source>
        <strain evidence="2 3">DAOM 194757</strain>
    </source>
</reference>
<proteinExistence type="predicted"/>